<sequence length="278" mass="31190">MAPLSSSETWEFIDSVQLLKSVLEKLHGLLSNPPSLFVDLEGINLSRSGSISLFSLHVAPVSKTYLIDVFGLGHKAFTTEDATGTSLKSILETEDITKVFFDIRNDADALFSLQGIRVRGITDLQVMEFATRDSQPSRFVSGLAKCIKDDCPMPQYEKQKWLRTKDRVGALFSPERGGSYQVFNERPLQKIIAEYSAEDAALLPRLWKAYSAMLTSNTAFWQMMIRKETLKRIEQSQSQKLYCTYQVHGIWALGQARGTEGYEVLGQRSTLGLSLSTE</sequence>
<dbReference type="PANTHER" id="PTHR43040">
    <property type="entry name" value="RIBONUCLEASE D"/>
    <property type="match status" value="1"/>
</dbReference>
<gene>
    <name evidence="2" type="ORF">QQS21_008319</name>
</gene>
<dbReference type="GO" id="GO:0003676">
    <property type="term" value="F:nucleic acid binding"/>
    <property type="evidence" value="ECO:0007669"/>
    <property type="project" value="InterPro"/>
</dbReference>
<dbReference type="InterPro" id="IPR036397">
    <property type="entry name" value="RNaseH_sf"/>
</dbReference>
<name>A0AAJ0CJ18_9HYPO</name>
<organism evidence="2 3">
    <name type="scientific">Conoideocrella luteorostrata</name>
    <dbReference type="NCBI Taxonomy" id="1105319"/>
    <lineage>
        <taxon>Eukaryota</taxon>
        <taxon>Fungi</taxon>
        <taxon>Dikarya</taxon>
        <taxon>Ascomycota</taxon>
        <taxon>Pezizomycotina</taxon>
        <taxon>Sordariomycetes</taxon>
        <taxon>Hypocreomycetidae</taxon>
        <taxon>Hypocreales</taxon>
        <taxon>Clavicipitaceae</taxon>
        <taxon>Conoideocrella</taxon>
    </lineage>
</organism>
<dbReference type="Proteomes" id="UP001251528">
    <property type="component" value="Unassembled WGS sequence"/>
</dbReference>
<accession>A0AAJ0CJ18</accession>
<dbReference type="InterPro" id="IPR012337">
    <property type="entry name" value="RNaseH-like_sf"/>
</dbReference>
<dbReference type="SUPFAM" id="SSF53098">
    <property type="entry name" value="Ribonuclease H-like"/>
    <property type="match status" value="1"/>
</dbReference>
<dbReference type="GO" id="GO:0006139">
    <property type="term" value="P:nucleobase-containing compound metabolic process"/>
    <property type="evidence" value="ECO:0007669"/>
    <property type="project" value="InterPro"/>
</dbReference>
<dbReference type="GO" id="GO:0008408">
    <property type="term" value="F:3'-5' exonuclease activity"/>
    <property type="evidence" value="ECO:0007669"/>
    <property type="project" value="InterPro"/>
</dbReference>
<proteinExistence type="predicted"/>
<dbReference type="Gene3D" id="3.30.420.10">
    <property type="entry name" value="Ribonuclease H-like superfamily/Ribonuclease H"/>
    <property type="match status" value="1"/>
</dbReference>
<reference evidence="2" key="1">
    <citation type="submission" date="2023-06" db="EMBL/GenBank/DDBJ databases">
        <title>Conoideocrella luteorostrata (Hypocreales: Clavicipitaceae), a potential biocontrol fungus for elongate hemlock scale in United States Christmas tree production areas.</title>
        <authorList>
            <person name="Barrett H."/>
            <person name="Lovett B."/>
            <person name="Macias A.M."/>
            <person name="Stajich J.E."/>
            <person name="Kasson M.T."/>
        </authorList>
    </citation>
    <scope>NUCLEOTIDE SEQUENCE</scope>
    <source>
        <strain evidence="2">ARSEF 14590</strain>
    </source>
</reference>
<evidence type="ECO:0000313" key="2">
    <source>
        <dbReference type="EMBL" id="KAK2593960.1"/>
    </source>
</evidence>
<dbReference type="EMBL" id="JASWJB010000187">
    <property type="protein sequence ID" value="KAK2593960.1"/>
    <property type="molecule type" value="Genomic_DNA"/>
</dbReference>
<keyword evidence="3" id="KW-1185">Reference proteome</keyword>
<dbReference type="InterPro" id="IPR002562">
    <property type="entry name" value="3'-5'_exonuclease_dom"/>
</dbReference>
<evidence type="ECO:0000259" key="1">
    <source>
        <dbReference type="Pfam" id="PF01612"/>
    </source>
</evidence>
<dbReference type="AlphaFoldDB" id="A0AAJ0CJ18"/>
<protein>
    <recommendedName>
        <fullName evidence="1">3'-5' exonuclease domain-containing protein</fullName>
    </recommendedName>
</protein>
<comment type="caution">
    <text evidence="2">The sequence shown here is derived from an EMBL/GenBank/DDBJ whole genome shotgun (WGS) entry which is preliminary data.</text>
</comment>
<dbReference type="PANTHER" id="PTHR43040:SF1">
    <property type="entry name" value="RIBONUCLEASE D"/>
    <property type="match status" value="1"/>
</dbReference>
<dbReference type="Pfam" id="PF01612">
    <property type="entry name" value="DNA_pol_A_exo1"/>
    <property type="match status" value="1"/>
</dbReference>
<feature type="domain" description="3'-5' exonuclease" evidence="1">
    <location>
        <begin position="23"/>
        <end position="210"/>
    </location>
</feature>
<evidence type="ECO:0000313" key="3">
    <source>
        <dbReference type="Proteomes" id="UP001251528"/>
    </source>
</evidence>